<feature type="repeat" description="Solcar" evidence="10">
    <location>
        <begin position="99"/>
        <end position="179"/>
    </location>
</feature>
<dbReference type="PROSITE" id="PS50920">
    <property type="entry name" value="SOLCAR"/>
    <property type="match status" value="3"/>
</dbReference>
<dbReference type="GO" id="GO:0005743">
    <property type="term" value="C:mitochondrial inner membrane"/>
    <property type="evidence" value="ECO:0007669"/>
    <property type="project" value="UniProtKB-SubCell"/>
</dbReference>
<comment type="subcellular location">
    <subcellularLocation>
        <location evidence="1">Mitochondrion inner membrane</location>
        <topology evidence="1">Multi-pass membrane protein</topology>
    </subcellularLocation>
</comment>
<evidence type="ECO:0000256" key="6">
    <source>
        <dbReference type="ARBA" id="ARBA00022792"/>
    </source>
</evidence>
<protein>
    <submittedName>
        <fullName evidence="13">FAD transporter</fullName>
    </submittedName>
</protein>
<evidence type="ECO:0000256" key="4">
    <source>
        <dbReference type="ARBA" id="ARBA00022692"/>
    </source>
</evidence>
<feature type="transmembrane region" description="Helical" evidence="12">
    <location>
        <begin position="192"/>
        <end position="210"/>
    </location>
</feature>
<evidence type="ECO:0000313" key="13">
    <source>
        <dbReference type="EMBL" id="EEB08354.2"/>
    </source>
</evidence>
<feature type="transmembrane region" description="Helical" evidence="12">
    <location>
        <begin position="56"/>
        <end position="77"/>
    </location>
</feature>
<evidence type="ECO:0000256" key="7">
    <source>
        <dbReference type="ARBA" id="ARBA00022989"/>
    </source>
</evidence>
<name>B6K4E7_SCHJY</name>
<dbReference type="GeneID" id="7051698"/>
<dbReference type="Pfam" id="PF00153">
    <property type="entry name" value="Mito_carr"/>
    <property type="match status" value="3"/>
</dbReference>
<dbReference type="HOGENOM" id="CLU_015166_6_4_1"/>
<dbReference type="GO" id="GO:0005739">
    <property type="term" value="C:mitochondrion"/>
    <property type="evidence" value="ECO:0000318"/>
    <property type="project" value="GO_Central"/>
</dbReference>
<dbReference type="InterPro" id="IPR002067">
    <property type="entry name" value="MCP"/>
</dbReference>
<evidence type="ECO:0000256" key="2">
    <source>
        <dbReference type="ARBA" id="ARBA00006375"/>
    </source>
</evidence>
<dbReference type="OMA" id="TTVWKHE"/>
<evidence type="ECO:0000256" key="1">
    <source>
        <dbReference type="ARBA" id="ARBA00004448"/>
    </source>
</evidence>
<dbReference type="EMBL" id="KE651167">
    <property type="protein sequence ID" value="EEB08354.2"/>
    <property type="molecule type" value="Genomic_DNA"/>
</dbReference>
<evidence type="ECO:0000313" key="15">
    <source>
        <dbReference type="Proteomes" id="UP000001744"/>
    </source>
</evidence>
<evidence type="ECO:0000256" key="5">
    <source>
        <dbReference type="ARBA" id="ARBA00022737"/>
    </source>
</evidence>
<dbReference type="OrthoDB" id="428293at2759"/>
<dbReference type="JaponicusDB" id="SJAG_03503">
    <property type="gene designation" value="flx1"/>
</dbReference>
<reference evidence="13 15" key="1">
    <citation type="journal article" date="2011" name="Science">
        <title>Comparative functional genomics of the fission yeasts.</title>
        <authorList>
            <person name="Rhind N."/>
            <person name="Chen Z."/>
            <person name="Yassour M."/>
            <person name="Thompson D.A."/>
            <person name="Haas B.J."/>
            <person name="Habib N."/>
            <person name="Wapinski I."/>
            <person name="Roy S."/>
            <person name="Lin M.F."/>
            <person name="Heiman D.I."/>
            <person name="Young S.K."/>
            <person name="Furuya K."/>
            <person name="Guo Y."/>
            <person name="Pidoux A."/>
            <person name="Chen H.M."/>
            <person name="Robbertse B."/>
            <person name="Goldberg J.M."/>
            <person name="Aoki K."/>
            <person name="Bayne E.H."/>
            <person name="Berlin A.M."/>
            <person name="Desjardins C.A."/>
            <person name="Dobbs E."/>
            <person name="Dukaj L."/>
            <person name="Fan L."/>
            <person name="FitzGerald M.G."/>
            <person name="French C."/>
            <person name="Gujja S."/>
            <person name="Hansen K."/>
            <person name="Keifenheim D."/>
            <person name="Levin J.Z."/>
            <person name="Mosher R.A."/>
            <person name="Mueller C.A."/>
            <person name="Pfiffner J."/>
            <person name="Priest M."/>
            <person name="Russ C."/>
            <person name="Smialowska A."/>
            <person name="Swoboda P."/>
            <person name="Sykes S.M."/>
            <person name="Vaughn M."/>
            <person name="Vengrova S."/>
            <person name="Yoder R."/>
            <person name="Zeng Q."/>
            <person name="Allshire R."/>
            <person name="Baulcombe D."/>
            <person name="Birren B.W."/>
            <person name="Brown W."/>
            <person name="Ekwall K."/>
            <person name="Kellis M."/>
            <person name="Leatherwood J."/>
            <person name="Levin H."/>
            <person name="Margalit H."/>
            <person name="Martienssen R."/>
            <person name="Nieduszynski C.A."/>
            <person name="Spatafora J.W."/>
            <person name="Friedman N."/>
            <person name="Dalgaard J.Z."/>
            <person name="Baumann P."/>
            <person name="Niki H."/>
            <person name="Regev A."/>
            <person name="Nusbaum C."/>
        </authorList>
    </citation>
    <scope>NUCLEOTIDE SEQUENCE [LARGE SCALE GENOMIC DNA]</scope>
    <source>
        <strain evidence="15">yFS275 / FY16936</strain>
    </source>
</reference>
<evidence type="ECO:0000256" key="9">
    <source>
        <dbReference type="ARBA" id="ARBA00023136"/>
    </source>
</evidence>
<dbReference type="SUPFAM" id="SSF103506">
    <property type="entry name" value="Mitochondrial carrier"/>
    <property type="match status" value="1"/>
</dbReference>
<gene>
    <name evidence="14" type="primary">flx1</name>
    <name evidence="13" type="ORF">SJAG_03503</name>
</gene>
<keyword evidence="4 10" id="KW-0812">Transmembrane</keyword>
<evidence type="ECO:0000256" key="10">
    <source>
        <dbReference type="PROSITE-ProRule" id="PRU00282"/>
    </source>
</evidence>
<dbReference type="GO" id="GO:0055085">
    <property type="term" value="P:transmembrane transport"/>
    <property type="evidence" value="ECO:0000318"/>
    <property type="project" value="GO_Central"/>
</dbReference>
<dbReference type="STRING" id="402676.B6K4E7"/>
<feature type="repeat" description="Solcar" evidence="10">
    <location>
        <begin position="1"/>
        <end position="84"/>
    </location>
</feature>
<keyword evidence="6" id="KW-0999">Mitochondrion inner membrane</keyword>
<dbReference type="VEuPathDB" id="FungiDB:SJAG_03503"/>
<dbReference type="PRINTS" id="PR00926">
    <property type="entry name" value="MITOCARRIER"/>
</dbReference>
<dbReference type="PANTHER" id="PTHR45683">
    <property type="entry name" value="MITOCHONDRIAL NICOTINAMIDE ADENINE DINUCLEOTIDE TRANSPORTER 1-RELATED-RELATED"/>
    <property type="match status" value="1"/>
</dbReference>
<keyword evidence="9 10" id="KW-0472">Membrane</keyword>
<dbReference type="GO" id="GO:0008517">
    <property type="term" value="F:folic acid transmembrane transporter activity"/>
    <property type="evidence" value="ECO:0000318"/>
    <property type="project" value="GO_Central"/>
</dbReference>
<accession>B6K4E7</accession>
<evidence type="ECO:0000313" key="14">
    <source>
        <dbReference type="JaponicusDB" id="SJAG_03503"/>
    </source>
</evidence>
<keyword evidence="7 12" id="KW-1133">Transmembrane helix</keyword>
<evidence type="ECO:0000256" key="8">
    <source>
        <dbReference type="ARBA" id="ARBA00023128"/>
    </source>
</evidence>
<dbReference type="InterPro" id="IPR018108">
    <property type="entry name" value="MCP_transmembrane"/>
</dbReference>
<dbReference type="InterPro" id="IPR023395">
    <property type="entry name" value="MCP_dom_sf"/>
</dbReference>
<feature type="transmembrane region" description="Helical" evidence="12">
    <location>
        <begin position="151"/>
        <end position="172"/>
    </location>
</feature>
<keyword evidence="15" id="KW-1185">Reference proteome</keyword>
<organism evidence="13 15">
    <name type="scientific">Schizosaccharomyces japonicus (strain yFS275 / FY16936)</name>
    <name type="common">Fission yeast</name>
    <dbReference type="NCBI Taxonomy" id="402676"/>
    <lineage>
        <taxon>Eukaryota</taxon>
        <taxon>Fungi</taxon>
        <taxon>Dikarya</taxon>
        <taxon>Ascomycota</taxon>
        <taxon>Taphrinomycotina</taxon>
        <taxon>Schizosaccharomycetes</taxon>
        <taxon>Schizosaccharomycetales</taxon>
        <taxon>Schizosaccharomycetaceae</taxon>
        <taxon>Schizosaccharomyces</taxon>
    </lineage>
</organism>
<keyword evidence="5" id="KW-0677">Repeat</keyword>
<evidence type="ECO:0000256" key="12">
    <source>
        <dbReference type="SAM" id="Phobius"/>
    </source>
</evidence>
<proteinExistence type="inferred from homology"/>
<evidence type="ECO:0000256" key="11">
    <source>
        <dbReference type="RuleBase" id="RU000488"/>
    </source>
</evidence>
<feature type="repeat" description="Solcar" evidence="10">
    <location>
        <begin position="184"/>
        <end position="268"/>
    </location>
</feature>
<dbReference type="GO" id="GO:0015230">
    <property type="term" value="F:FAD transmembrane transporter activity"/>
    <property type="evidence" value="ECO:0000318"/>
    <property type="project" value="GO_Central"/>
</dbReference>
<dbReference type="AlphaFoldDB" id="B6K4E7"/>
<keyword evidence="3 11" id="KW-0813">Transport</keyword>
<dbReference type="eggNOG" id="KOG0764">
    <property type="taxonomic scope" value="Eukaryota"/>
</dbReference>
<dbReference type="Gene3D" id="1.50.40.10">
    <property type="entry name" value="Mitochondrial carrier domain"/>
    <property type="match status" value="2"/>
</dbReference>
<comment type="similarity">
    <text evidence="2 11">Belongs to the mitochondrial carrier (TC 2.A.29) family.</text>
</comment>
<keyword evidence="8" id="KW-0496">Mitochondrion</keyword>
<dbReference type="Proteomes" id="UP000001744">
    <property type="component" value="Unassembled WGS sequence"/>
</dbReference>
<dbReference type="InterPro" id="IPR044712">
    <property type="entry name" value="SLC25A32-like"/>
</dbReference>
<sequence length="276" mass="31196">MEQAVAGFAAGTISTLIMHPLDLAKTQLQVTRVYQHTGLRNVVNANVNRQHFFRSLYRGLTVNLIGSTASWGSYFFIYEKCKNAVASYSNIPVRELSSFQILGCSYASGLAVAALTNPIWVVKSRILSRSVPYTSFLTGIRELLRNQGIKGCYVGIVPSFVGVCQGSLQFMAYERLKKHYNEPMSSLQYLSVSALSKVFSSLLMYPVMVFRTRLQVRDTLRITDSKSLMSLRLPQIIADLYKGYSFHLLRVVPQTCITLLVYEQTYHFLKKDTKNK</sequence>
<feature type="transmembrane region" description="Helical" evidence="12">
    <location>
        <begin position="97"/>
        <end position="120"/>
    </location>
</feature>
<evidence type="ECO:0000256" key="3">
    <source>
        <dbReference type="ARBA" id="ARBA00022448"/>
    </source>
</evidence>
<dbReference type="RefSeq" id="XP_002174647.2">
    <property type="nucleotide sequence ID" value="XM_002174611.2"/>
</dbReference>